<dbReference type="AlphaFoldDB" id="A0A8K0SVM3"/>
<sequence length="394" mass="43420">MPTPEVDYQTINVEEGVLPYPATKLIITQYLHTSLDPLFWGWILVAAFFDAEDNIIWSTEVFAAHLDIQFESDEEDEGDEEESVYQGSSDQDASEPESVISDHQEPRHISIRDFDRSSTPDLEEYQPFPSPDIEHHPTLQTPTYSYYGAPPRIETTVLTMSSGWNPLIGRDGSNGPGFQGAATLGPNQAYIPHGAGPGYSFGWQPYHHPWANVTYGTTYIGATGPPTGYPAPQEFSYQPNGAGNVFARGPQGYPGIDPTMPAAQMGNSSGGTGCEPGYNYFFPADHTKVHVFRSDIAPWRMPAHAQVSFSAVHIPCSTTLAELLKGFGCTNPVPKKNRCYEIMSGGGGRWYKGLEVSGADKDMMRRAIRDLGWDQTRSGRPGEKPVVCLWFVKN</sequence>
<dbReference type="EMBL" id="JAGPNK010000004">
    <property type="protein sequence ID" value="KAH7322702.1"/>
    <property type="molecule type" value="Genomic_DNA"/>
</dbReference>
<organism evidence="2 3">
    <name type="scientific">Stachybotrys elegans</name>
    <dbReference type="NCBI Taxonomy" id="80388"/>
    <lineage>
        <taxon>Eukaryota</taxon>
        <taxon>Fungi</taxon>
        <taxon>Dikarya</taxon>
        <taxon>Ascomycota</taxon>
        <taxon>Pezizomycotina</taxon>
        <taxon>Sordariomycetes</taxon>
        <taxon>Hypocreomycetidae</taxon>
        <taxon>Hypocreales</taxon>
        <taxon>Stachybotryaceae</taxon>
        <taxon>Stachybotrys</taxon>
    </lineage>
</organism>
<evidence type="ECO:0000313" key="2">
    <source>
        <dbReference type="EMBL" id="KAH7322702.1"/>
    </source>
</evidence>
<dbReference type="Proteomes" id="UP000813444">
    <property type="component" value="Unassembled WGS sequence"/>
</dbReference>
<feature type="compositionally biased region" description="Basic and acidic residues" evidence="1">
    <location>
        <begin position="100"/>
        <end position="118"/>
    </location>
</feature>
<proteinExistence type="predicted"/>
<name>A0A8K0SVM3_9HYPO</name>
<dbReference type="OrthoDB" id="10057496at2759"/>
<feature type="compositionally biased region" description="Acidic residues" evidence="1">
    <location>
        <begin position="72"/>
        <end position="83"/>
    </location>
</feature>
<feature type="region of interest" description="Disordered" evidence="1">
    <location>
        <begin position="72"/>
        <end position="146"/>
    </location>
</feature>
<keyword evidence="3" id="KW-1185">Reference proteome</keyword>
<gene>
    <name evidence="2" type="ORF">B0I35DRAFT_407152</name>
</gene>
<evidence type="ECO:0000313" key="3">
    <source>
        <dbReference type="Proteomes" id="UP000813444"/>
    </source>
</evidence>
<accession>A0A8K0SVM3</accession>
<reference evidence="2" key="1">
    <citation type="journal article" date="2021" name="Nat. Commun.">
        <title>Genetic determinants of endophytism in the Arabidopsis root mycobiome.</title>
        <authorList>
            <person name="Mesny F."/>
            <person name="Miyauchi S."/>
            <person name="Thiergart T."/>
            <person name="Pickel B."/>
            <person name="Atanasova L."/>
            <person name="Karlsson M."/>
            <person name="Huettel B."/>
            <person name="Barry K.W."/>
            <person name="Haridas S."/>
            <person name="Chen C."/>
            <person name="Bauer D."/>
            <person name="Andreopoulos W."/>
            <person name="Pangilinan J."/>
            <person name="LaButti K."/>
            <person name="Riley R."/>
            <person name="Lipzen A."/>
            <person name="Clum A."/>
            <person name="Drula E."/>
            <person name="Henrissat B."/>
            <person name="Kohler A."/>
            <person name="Grigoriev I.V."/>
            <person name="Martin F.M."/>
            <person name="Hacquard S."/>
        </authorList>
    </citation>
    <scope>NUCLEOTIDE SEQUENCE</scope>
    <source>
        <strain evidence="2">MPI-CAGE-CH-0235</strain>
    </source>
</reference>
<evidence type="ECO:0000256" key="1">
    <source>
        <dbReference type="SAM" id="MobiDB-lite"/>
    </source>
</evidence>
<protein>
    <submittedName>
        <fullName evidence="2">Uncharacterized protein</fullName>
    </submittedName>
</protein>
<comment type="caution">
    <text evidence="2">The sequence shown here is derived from an EMBL/GenBank/DDBJ whole genome shotgun (WGS) entry which is preliminary data.</text>
</comment>